<feature type="compositionally biased region" description="Basic residues" evidence="1">
    <location>
        <begin position="18"/>
        <end position="36"/>
    </location>
</feature>
<evidence type="ECO:0000313" key="3">
    <source>
        <dbReference type="Proteomes" id="UP001341281"/>
    </source>
</evidence>
<feature type="compositionally biased region" description="Low complexity" evidence="1">
    <location>
        <begin position="127"/>
        <end position="154"/>
    </location>
</feature>
<evidence type="ECO:0000256" key="1">
    <source>
        <dbReference type="SAM" id="MobiDB-lite"/>
    </source>
</evidence>
<organism evidence="2 3">
    <name type="scientific">Paspalum notatum var. saurae</name>
    <dbReference type="NCBI Taxonomy" id="547442"/>
    <lineage>
        <taxon>Eukaryota</taxon>
        <taxon>Viridiplantae</taxon>
        <taxon>Streptophyta</taxon>
        <taxon>Embryophyta</taxon>
        <taxon>Tracheophyta</taxon>
        <taxon>Spermatophyta</taxon>
        <taxon>Magnoliopsida</taxon>
        <taxon>Liliopsida</taxon>
        <taxon>Poales</taxon>
        <taxon>Poaceae</taxon>
        <taxon>PACMAD clade</taxon>
        <taxon>Panicoideae</taxon>
        <taxon>Andropogonodae</taxon>
        <taxon>Paspaleae</taxon>
        <taxon>Paspalinae</taxon>
        <taxon>Paspalum</taxon>
    </lineage>
</organism>
<dbReference type="Proteomes" id="UP001341281">
    <property type="component" value="Chromosome 09"/>
</dbReference>
<evidence type="ECO:0000313" key="2">
    <source>
        <dbReference type="EMBL" id="WVZ91689.1"/>
    </source>
</evidence>
<gene>
    <name evidence="2" type="ORF">U9M48_037825</name>
</gene>
<feature type="compositionally biased region" description="Pro residues" evidence="1">
    <location>
        <begin position="93"/>
        <end position="102"/>
    </location>
</feature>
<reference evidence="2 3" key="1">
    <citation type="submission" date="2024-02" db="EMBL/GenBank/DDBJ databases">
        <title>High-quality chromosome-scale genome assembly of Pensacola bahiagrass (Paspalum notatum Flugge var. saurae).</title>
        <authorList>
            <person name="Vega J.M."/>
            <person name="Podio M."/>
            <person name="Orjuela J."/>
            <person name="Siena L.A."/>
            <person name="Pessino S.C."/>
            <person name="Combes M.C."/>
            <person name="Mariac C."/>
            <person name="Albertini E."/>
            <person name="Pupilli F."/>
            <person name="Ortiz J.P.A."/>
            <person name="Leblanc O."/>
        </authorList>
    </citation>
    <scope>NUCLEOTIDE SEQUENCE [LARGE SCALE GENOMIC DNA]</scope>
    <source>
        <strain evidence="2">R1</strain>
        <tissue evidence="2">Leaf</tissue>
    </source>
</reference>
<dbReference type="AlphaFoldDB" id="A0AAQ3UM33"/>
<protein>
    <submittedName>
        <fullName evidence="2">Uncharacterized protein</fullName>
    </submittedName>
</protein>
<accession>A0AAQ3UM33</accession>
<feature type="compositionally biased region" description="Low complexity" evidence="1">
    <location>
        <begin position="103"/>
        <end position="112"/>
    </location>
</feature>
<proteinExistence type="predicted"/>
<keyword evidence="3" id="KW-1185">Reference proteome</keyword>
<dbReference type="PANTHER" id="PTHR33116:SF78">
    <property type="entry name" value="OS12G0587133 PROTEIN"/>
    <property type="match status" value="1"/>
</dbReference>
<dbReference type="PANTHER" id="PTHR33116">
    <property type="entry name" value="REVERSE TRANSCRIPTASE ZINC-BINDING DOMAIN-CONTAINING PROTEIN-RELATED-RELATED"/>
    <property type="match status" value="1"/>
</dbReference>
<feature type="region of interest" description="Disordered" evidence="1">
    <location>
        <begin position="1"/>
        <end position="154"/>
    </location>
</feature>
<feature type="compositionally biased region" description="Low complexity" evidence="1">
    <location>
        <begin position="83"/>
        <end position="92"/>
    </location>
</feature>
<dbReference type="EMBL" id="CP144753">
    <property type="protein sequence ID" value="WVZ91689.1"/>
    <property type="molecule type" value="Genomic_DNA"/>
</dbReference>
<name>A0AAQ3UM33_PASNO</name>
<sequence length="378" mass="41894">MLRTAQAPNPPAPLILLPRRRRRRPRVLLPRWRRSRPSLPPPRASSAAPWRASPTSASVRSAADPASVPRPPRVRRWDRRRLPLGLPPQRYGAPPPPPPPAATSPAGSQTAQNHASMASYPAPTPPATNTQPRAASWRTTGAARTGRAGRPCGTPRGVAALGPATAWRWPRALAACRRHGLLWAFFVIDPQWFFALSCPTRSPPPLPFSAATPRRRSPCSAMVGAASPSRLRSESYPQCQMYNGFSSPLLLSSSKYLGLPLHLKRTRRADEQMLIDKICARLSGWKGCLLTKSGRLQLVQSVLSSIPTYFMSVFSLSNWAIKRIDKIRRSFLWKGSDNTKGGRCLVNWRRVCRPKKLSGLSIWSSAFKMAFVQVERCK</sequence>
<feature type="compositionally biased region" description="Low complexity" evidence="1">
    <location>
        <begin position="44"/>
        <end position="58"/>
    </location>
</feature>